<gene>
    <name evidence="2" type="ORF">G1H10_00020</name>
</gene>
<comment type="caution">
    <text evidence="2">The sequence shown here is derived from an EMBL/GenBank/DDBJ whole genome shotgun (WGS) entry which is preliminary data.</text>
</comment>
<feature type="domain" description="DUF1330" evidence="1">
    <location>
        <begin position="12"/>
        <end position="104"/>
    </location>
</feature>
<sequence>MDNRNDGRPARAYAIAHLGEVRMGEEIVSYLRGIDATLAPFGGRFIVHGGAPTVLEGTWSGDLVMIEFPDRDSALAWYESEAYQRILPLRTRNASGPVIVMEGVGADHVATDILSS</sequence>
<evidence type="ECO:0000313" key="3">
    <source>
        <dbReference type="Proteomes" id="UP000475214"/>
    </source>
</evidence>
<organism evidence="2 3">
    <name type="scientific">Phytoactinopolyspora halotolerans</name>
    <dbReference type="NCBI Taxonomy" id="1981512"/>
    <lineage>
        <taxon>Bacteria</taxon>
        <taxon>Bacillati</taxon>
        <taxon>Actinomycetota</taxon>
        <taxon>Actinomycetes</taxon>
        <taxon>Jiangellales</taxon>
        <taxon>Jiangellaceae</taxon>
        <taxon>Phytoactinopolyspora</taxon>
    </lineage>
</organism>
<evidence type="ECO:0000259" key="1">
    <source>
        <dbReference type="Pfam" id="PF07045"/>
    </source>
</evidence>
<accession>A0A6L9S121</accession>
<dbReference type="Pfam" id="PF07045">
    <property type="entry name" value="DUF1330"/>
    <property type="match status" value="1"/>
</dbReference>
<dbReference type="AlphaFoldDB" id="A0A6L9S121"/>
<dbReference type="SUPFAM" id="SSF54909">
    <property type="entry name" value="Dimeric alpha+beta barrel"/>
    <property type="match status" value="1"/>
</dbReference>
<reference evidence="2 3" key="1">
    <citation type="submission" date="2020-02" db="EMBL/GenBank/DDBJ databases">
        <authorList>
            <person name="Li X.-J."/>
            <person name="Han X.-M."/>
        </authorList>
    </citation>
    <scope>NUCLEOTIDE SEQUENCE [LARGE SCALE GENOMIC DNA]</scope>
    <source>
        <strain evidence="2 3">CCTCC AB 2017055</strain>
    </source>
</reference>
<dbReference type="PANTHER" id="PTHR41521">
    <property type="match status" value="1"/>
</dbReference>
<dbReference type="RefSeq" id="WP_163730913.1">
    <property type="nucleotide sequence ID" value="NZ_JAAGOA010000001.1"/>
</dbReference>
<dbReference type="InterPro" id="IPR010753">
    <property type="entry name" value="DUF1330"/>
</dbReference>
<name>A0A6L9S121_9ACTN</name>
<dbReference type="Proteomes" id="UP000475214">
    <property type="component" value="Unassembled WGS sequence"/>
</dbReference>
<dbReference type="Gene3D" id="3.30.70.100">
    <property type="match status" value="1"/>
</dbReference>
<evidence type="ECO:0000313" key="2">
    <source>
        <dbReference type="EMBL" id="NED98550.1"/>
    </source>
</evidence>
<protein>
    <submittedName>
        <fullName evidence="2">DUF1330 domain-containing protein</fullName>
    </submittedName>
</protein>
<keyword evidence="3" id="KW-1185">Reference proteome</keyword>
<proteinExistence type="predicted"/>
<dbReference type="PANTHER" id="PTHR41521:SF4">
    <property type="entry name" value="BLR0684 PROTEIN"/>
    <property type="match status" value="1"/>
</dbReference>
<dbReference type="InterPro" id="IPR011008">
    <property type="entry name" value="Dimeric_a/b-barrel"/>
</dbReference>
<dbReference type="EMBL" id="JAAGOA010000001">
    <property type="protein sequence ID" value="NED98550.1"/>
    <property type="molecule type" value="Genomic_DNA"/>
</dbReference>